<reference evidence="8 9" key="1">
    <citation type="submission" date="2019-03" db="EMBL/GenBank/DDBJ databases">
        <title>Genomic Encyclopedia of Type Strains, Phase IV (KMG-IV): sequencing the most valuable type-strain genomes for metagenomic binning, comparative biology and taxonomic classification.</title>
        <authorList>
            <person name="Goeker M."/>
        </authorList>
    </citation>
    <scope>NUCLEOTIDE SEQUENCE [LARGE SCALE GENOMIC DNA]</scope>
    <source>
        <strain evidence="8 9">DSM 16998</strain>
    </source>
</reference>
<dbReference type="InterPro" id="IPR000983">
    <property type="entry name" value="Bac_GSPG_pilin"/>
</dbReference>
<dbReference type="Gene3D" id="3.30.700.10">
    <property type="entry name" value="Glycoprotein, Type 4 Pilin"/>
    <property type="match status" value="1"/>
</dbReference>
<keyword evidence="9" id="KW-1185">Reference proteome</keyword>
<protein>
    <submittedName>
        <fullName evidence="8">Type IV pilus assembly protein PilE</fullName>
    </submittedName>
</protein>
<comment type="caution">
    <text evidence="8">The sequence shown here is derived from an EMBL/GenBank/DDBJ whole genome shotgun (WGS) entry which is preliminary data.</text>
</comment>
<evidence type="ECO:0000256" key="1">
    <source>
        <dbReference type="ARBA" id="ARBA00004167"/>
    </source>
</evidence>
<feature type="transmembrane region" description="Helical" evidence="7">
    <location>
        <begin position="20"/>
        <end position="41"/>
    </location>
</feature>
<dbReference type="OrthoDB" id="8592370at2"/>
<dbReference type="Pfam" id="PF16732">
    <property type="entry name" value="ComP_DUS"/>
    <property type="match status" value="1"/>
</dbReference>
<dbReference type="InterPro" id="IPR045584">
    <property type="entry name" value="Pilin-like"/>
</dbReference>
<dbReference type="NCBIfam" id="TIGR02532">
    <property type="entry name" value="IV_pilin_GFxxxE"/>
    <property type="match status" value="1"/>
</dbReference>
<keyword evidence="2" id="KW-0488">Methylation</keyword>
<keyword evidence="5 7" id="KW-0472">Membrane</keyword>
<evidence type="ECO:0000256" key="4">
    <source>
        <dbReference type="ARBA" id="ARBA00022989"/>
    </source>
</evidence>
<keyword evidence="4 7" id="KW-1133">Transmembrane helix</keyword>
<evidence type="ECO:0000313" key="9">
    <source>
        <dbReference type="Proteomes" id="UP000295361"/>
    </source>
</evidence>
<sequence length="162" mass="16904">MHAIPNSPRSRSGSDGFTLVELMIVVIVVGLLAAVALPSFVDSIRKSRRADAFAAIAAVQQAQERWRSSHASYATELGNTSETVEPNGLRLTGTSTGGYYTLALSNVSSTNYTVTATAISGKSQAQDGSCKLLAARMQGGNPSYGSGASSTDWADPGKCWAK</sequence>
<feature type="region of interest" description="Disordered" evidence="6">
    <location>
        <begin position="141"/>
        <end position="162"/>
    </location>
</feature>
<gene>
    <name evidence="8" type="ORF">DES47_1011019</name>
</gene>
<dbReference type="AlphaFoldDB" id="A0A4R6QUS8"/>
<dbReference type="SUPFAM" id="SSF54523">
    <property type="entry name" value="Pili subunits"/>
    <property type="match status" value="1"/>
</dbReference>
<name>A0A4R6QUS8_9BURK</name>
<dbReference type="PANTHER" id="PTHR30093">
    <property type="entry name" value="GENERAL SECRETION PATHWAY PROTEIN G"/>
    <property type="match status" value="1"/>
</dbReference>
<evidence type="ECO:0000256" key="3">
    <source>
        <dbReference type="ARBA" id="ARBA00022692"/>
    </source>
</evidence>
<evidence type="ECO:0000256" key="2">
    <source>
        <dbReference type="ARBA" id="ARBA00022481"/>
    </source>
</evidence>
<dbReference type="PRINTS" id="PR00813">
    <property type="entry name" value="BCTERIALGSPG"/>
</dbReference>
<evidence type="ECO:0000256" key="5">
    <source>
        <dbReference type="ARBA" id="ARBA00023136"/>
    </source>
</evidence>
<dbReference type="GO" id="GO:0015627">
    <property type="term" value="C:type II protein secretion system complex"/>
    <property type="evidence" value="ECO:0007669"/>
    <property type="project" value="InterPro"/>
</dbReference>
<comment type="subcellular location">
    <subcellularLocation>
        <location evidence="1">Membrane</location>
        <topology evidence="1">Single-pass membrane protein</topology>
    </subcellularLocation>
</comment>
<dbReference type="GO" id="GO:0016020">
    <property type="term" value="C:membrane"/>
    <property type="evidence" value="ECO:0007669"/>
    <property type="project" value="UniProtKB-SubCell"/>
</dbReference>
<evidence type="ECO:0000256" key="6">
    <source>
        <dbReference type="SAM" id="MobiDB-lite"/>
    </source>
</evidence>
<dbReference type="InterPro" id="IPR012902">
    <property type="entry name" value="N_methyl_site"/>
</dbReference>
<evidence type="ECO:0000313" key="8">
    <source>
        <dbReference type="EMBL" id="TDP74949.1"/>
    </source>
</evidence>
<dbReference type="Proteomes" id="UP000295361">
    <property type="component" value="Unassembled WGS sequence"/>
</dbReference>
<dbReference type="PANTHER" id="PTHR30093:SF44">
    <property type="entry name" value="TYPE II SECRETION SYSTEM CORE PROTEIN G"/>
    <property type="match status" value="1"/>
</dbReference>
<evidence type="ECO:0000256" key="7">
    <source>
        <dbReference type="SAM" id="Phobius"/>
    </source>
</evidence>
<dbReference type="Pfam" id="PF07963">
    <property type="entry name" value="N_methyl"/>
    <property type="match status" value="1"/>
</dbReference>
<dbReference type="RefSeq" id="WP_133699733.1">
    <property type="nucleotide sequence ID" value="NZ_SNXS01000001.1"/>
</dbReference>
<dbReference type="GO" id="GO:0043683">
    <property type="term" value="P:type IV pilus assembly"/>
    <property type="evidence" value="ECO:0007669"/>
    <property type="project" value="InterPro"/>
</dbReference>
<dbReference type="InParanoid" id="A0A4R6QUS8"/>
<proteinExistence type="predicted"/>
<dbReference type="InterPro" id="IPR031982">
    <property type="entry name" value="PilE-like"/>
</dbReference>
<keyword evidence="3 7" id="KW-0812">Transmembrane</keyword>
<dbReference type="EMBL" id="SNXS01000001">
    <property type="protein sequence ID" value="TDP74949.1"/>
    <property type="molecule type" value="Genomic_DNA"/>
</dbReference>
<dbReference type="GO" id="GO:0015628">
    <property type="term" value="P:protein secretion by the type II secretion system"/>
    <property type="evidence" value="ECO:0007669"/>
    <property type="project" value="InterPro"/>
</dbReference>
<accession>A0A4R6QUS8</accession>
<feature type="compositionally biased region" description="Polar residues" evidence="6">
    <location>
        <begin position="141"/>
        <end position="152"/>
    </location>
</feature>
<organism evidence="8 9">
    <name type="scientific">Roseateles toxinivorans</name>
    <dbReference type="NCBI Taxonomy" id="270368"/>
    <lineage>
        <taxon>Bacteria</taxon>
        <taxon>Pseudomonadati</taxon>
        <taxon>Pseudomonadota</taxon>
        <taxon>Betaproteobacteria</taxon>
        <taxon>Burkholderiales</taxon>
        <taxon>Sphaerotilaceae</taxon>
        <taxon>Roseateles</taxon>
    </lineage>
</organism>